<dbReference type="GO" id="GO:0016020">
    <property type="term" value="C:membrane"/>
    <property type="evidence" value="ECO:0007669"/>
    <property type="project" value="UniProtKB-SubCell"/>
</dbReference>
<evidence type="ECO:0000256" key="2">
    <source>
        <dbReference type="ARBA" id="ARBA00022729"/>
    </source>
</evidence>
<evidence type="ECO:0000313" key="6">
    <source>
        <dbReference type="EMBL" id="TVU50669.1"/>
    </source>
</evidence>
<feature type="non-terminal residue" evidence="6">
    <location>
        <position position="1"/>
    </location>
</feature>
<proteinExistence type="predicted"/>
<keyword evidence="4" id="KW-0472">Membrane</keyword>
<evidence type="ECO:0000313" key="7">
    <source>
        <dbReference type="Proteomes" id="UP000324897"/>
    </source>
</evidence>
<keyword evidence="7" id="KW-1185">Reference proteome</keyword>
<dbReference type="Proteomes" id="UP000324897">
    <property type="component" value="Chromosome 6"/>
</dbReference>
<dbReference type="GO" id="GO:0030247">
    <property type="term" value="F:polysaccharide binding"/>
    <property type="evidence" value="ECO:0007669"/>
    <property type="project" value="InterPro"/>
</dbReference>
<reference evidence="6 7" key="1">
    <citation type="journal article" date="2019" name="Sci. Rep.">
        <title>A high-quality genome of Eragrostis curvula grass provides insights into Poaceae evolution and supports new strategies to enhance forage quality.</title>
        <authorList>
            <person name="Carballo J."/>
            <person name="Santos B.A.C.M."/>
            <person name="Zappacosta D."/>
            <person name="Garbus I."/>
            <person name="Selva J.P."/>
            <person name="Gallo C.A."/>
            <person name="Diaz A."/>
            <person name="Albertini E."/>
            <person name="Caccamo M."/>
            <person name="Echenique V."/>
        </authorList>
    </citation>
    <scope>NUCLEOTIDE SEQUENCE [LARGE SCALE GENOMIC DNA]</scope>
    <source>
        <strain evidence="7">cv. Victoria</strain>
        <tissue evidence="6">Leaf</tissue>
    </source>
</reference>
<evidence type="ECO:0000256" key="1">
    <source>
        <dbReference type="ARBA" id="ARBA00004167"/>
    </source>
</evidence>
<comment type="subcellular location">
    <subcellularLocation>
        <location evidence="1">Membrane</location>
        <topology evidence="1">Single-pass membrane protein</topology>
    </subcellularLocation>
</comment>
<dbReference type="OrthoDB" id="1000341at2759"/>
<gene>
    <name evidence="6" type="ORF">EJB05_02048</name>
</gene>
<evidence type="ECO:0000259" key="5">
    <source>
        <dbReference type="Pfam" id="PF13947"/>
    </source>
</evidence>
<sequence length="431" mass="48236">WDGDLQFKFVCDIGVQGGKAKHPNPSPTWDTISITPTFAYVQWAIRDQQPKCAACVSEHSDCTTDAVVSSGYRCWCDDWYQGNPYVAGGCSADNEYNPIPCKQSCGTINIEFPFGLQAGCYARKEFQLSCTDVDEHPVLKMEENYIDSFNVTHININKGLIGISRTSEQGGGLQSSRWHKVSSSENVDYYSWVIANLTCEQASHDKSRFACIDTQSDCVNVNLTDNYIIGYRCQCNTGFHGNPYLPNGCKEGKMCLADINECETMPGICRGKMCHNIEGGYYCTRLTSLQVGLIIGFCACFGVLLLGLSATAVIYTWRRDAKKKLRRKPIREIVSAQVSEEATEEEINSVASLAEMCLRIRGEERPTMKEVEMALQTMRKERLKSYGAVPKNLLYSRDQDNIDQSLVYSRGQVSQSCYSLEQEFLLSAELP</sequence>
<dbReference type="SUPFAM" id="SSF57196">
    <property type="entry name" value="EGF/Laminin"/>
    <property type="match status" value="1"/>
</dbReference>
<dbReference type="EMBL" id="RWGY01000002">
    <property type="protein sequence ID" value="TVU50669.1"/>
    <property type="molecule type" value="Genomic_DNA"/>
</dbReference>
<feature type="domain" description="Wall-associated receptor kinase galacturonan-binding" evidence="5">
    <location>
        <begin position="101"/>
        <end position="163"/>
    </location>
</feature>
<dbReference type="GO" id="GO:0005509">
    <property type="term" value="F:calcium ion binding"/>
    <property type="evidence" value="ECO:0007669"/>
    <property type="project" value="InterPro"/>
</dbReference>
<feature type="non-terminal residue" evidence="6">
    <location>
        <position position="431"/>
    </location>
</feature>
<accession>A0A5J9WR51</accession>
<keyword evidence="4" id="KW-0812">Transmembrane</keyword>
<dbReference type="PANTHER" id="PTHR33491">
    <property type="entry name" value="OSJNBA0016N04.9 PROTEIN"/>
    <property type="match status" value="1"/>
</dbReference>
<dbReference type="InterPro" id="IPR025287">
    <property type="entry name" value="WAK_GUB"/>
</dbReference>
<keyword evidence="3" id="KW-1015">Disulfide bond</keyword>
<dbReference type="AlphaFoldDB" id="A0A5J9WR51"/>
<name>A0A5J9WR51_9POAL</name>
<dbReference type="PROSITE" id="PS01187">
    <property type="entry name" value="EGF_CA"/>
    <property type="match status" value="1"/>
</dbReference>
<comment type="caution">
    <text evidence="6">The sequence shown here is derived from an EMBL/GenBank/DDBJ whole genome shotgun (WGS) entry which is preliminary data.</text>
</comment>
<dbReference type="Gene3D" id="2.10.25.10">
    <property type="entry name" value="Laminin"/>
    <property type="match status" value="1"/>
</dbReference>
<evidence type="ECO:0000256" key="4">
    <source>
        <dbReference type="SAM" id="Phobius"/>
    </source>
</evidence>
<protein>
    <recommendedName>
        <fullName evidence="5">Wall-associated receptor kinase galacturonan-binding domain-containing protein</fullName>
    </recommendedName>
</protein>
<keyword evidence="2" id="KW-0732">Signal</keyword>
<dbReference type="Gramene" id="TVU50669">
    <property type="protein sequence ID" value="TVU50669"/>
    <property type="gene ID" value="EJB05_02048"/>
</dbReference>
<keyword evidence="4" id="KW-1133">Transmembrane helix</keyword>
<dbReference type="InterPro" id="IPR018097">
    <property type="entry name" value="EGF_Ca-bd_CS"/>
</dbReference>
<organism evidence="6 7">
    <name type="scientific">Eragrostis curvula</name>
    <name type="common">weeping love grass</name>
    <dbReference type="NCBI Taxonomy" id="38414"/>
    <lineage>
        <taxon>Eukaryota</taxon>
        <taxon>Viridiplantae</taxon>
        <taxon>Streptophyta</taxon>
        <taxon>Embryophyta</taxon>
        <taxon>Tracheophyta</taxon>
        <taxon>Spermatophyta</taxon>
        <taxon>Magnoliopsida</taxon>
        <taxon>Liliopsida</taxon>
        <taxon>Poales</taxon>
        <taxon>Poaceae</taxon>
        <taxon>PACMAD clade</taxon>
        <taxon>Chloridoideae</taxon>
        <taxon>Eragrostideae</taxon>
        <taxon>Eragrostidinae</taxon>
        <taxon>Eragrostis</taxon>
    </lineage>
</organism>
<dbReference type="Gene3D" id="1.10.510.10">
    <property type="entry name" value="Transferase(Phosphotransferase) domain 1"/>
    <property type="match status" value="1"/>
</dbReference>
<dbReference type="Pfam" id="PF13947">
    <property type="entry name" value="GUB_WAK_bind"/>
    <property type="match status" value="1"/>
</dbReference>
<feature type="transmembrane region" description="Helical" evidence="4">
    <location>
        <begin position="293"/>
        <end position="317"/>
    </location>
</feature>
<evidence type="ECO:0000256" key="3">
    <source>
        <dbReference type="ARBA" id="ARBA00023157"/>
    </source>
</evidence>